<keyword evidence="4" id="KW-0677">Repeat</keyword>
<dbReference type="FunFam" id="1.10.510.10:FF:000571">
    <property type="entry name" value="Maternal embryonic leucine zipper kinase"/>
    <property type="match status" value="1"/>
</dbReference>
<dbReference type="EC" id="2.7.11.21" evidence="9"/>
<dbReference type="GO" id="GO:0004674">
    <property type="term" value="F:protein serine/threonine kinase activity"/>
    <property type="evidence" value="ECO:0007669"/>
    <property type="project" value="UniProtKB-KW"/>
</dbReference>
<dbReference type="SUPFAM" id="SSF82615">
    <property type="entry name" value="Polo-box domain"/>
    <property type="match status" value="2"/>
</dbReference>
<sequence>MEGLCTAVRPSSIPVRTQGEVEDHWNSLPAKYSKGRFLGKGGFAKCYEVQDMETKEVLAAKIVAKSSISKPRAHAKLRSEIAIHRSLDHDKVVKFLEYFEDAEHVHIILELCPNQTLNDFMRRRPNKRLAEPEALFYVYDLIVALQYLHHQRVIHRDLKLGNLFLDADVRIKVGDFGLAAQLEHDGEKKRTICGTPNYIAPEILEGKHGHSFEVDIWSLGVILYTTLIGRPPFETSDVKTTYRRIRYNQYTFPDIRISEQSKTLISCILQTNPRSRPKLDEILASTWFQSTRLPPPVPATISTYCTSSPSPRNASSVRSETPERGNDFARIDSPAARFPLRDRSPSSVPSPREQVEATPTGHVRAQSTAPCIVPSKSLPGYGTSTPGRAGLQHGRPPLAYRGNEENVVPNSHEVERSPYRCTRVGLQLRPPSREPSPQQGGRGYNSARSGSPGPLCRGTTKEGSSARFFASEPFRTAVVRAPSRIPAESPHSETERTPMDKPKVMSKERSSSSPALFDAMDITPGLGTSSSKARIAGDSRVSSRSARGEETGVAPSTSSRTVSPDALPEIWVTKWVDYSSKYGVGYILSDGSIGVYFNDSTKIVLRSDGTRFDYITRRTQDKPEVQTIHTFDDFPEDLKKKVTLLRHFKNYMLPDALEKKDGATVGESGLPVPGASAQPSDAVLFVKKWTRNKHAIMFQLNNKIVQVVFQDKTEAVLSSKSHMVTYVDKRGAVCSYPLSNVLDVPSPELAKRLRYTKDILVNLLGPRADG</sequence>
<dbReference type="Gene3D" id="1.10.510.10">
    <property type="entry name" value="Transferase(Phosphotransferase) domain 1"/>
    <property type="match status" value="1"/>
</dbReference>
<dbReference type="InterPro" id="IPR017441">
    <property type="entry name" value="Protein_kinase_ATP_BS"/>
</dbReference>
<evidence type="ECO:0000256" key="9">
    <source>
        <dbReference type="RuleBase" id="RU361162"/>
    </source>
</evidence>
<dbReference type="InterPro" id="IPR036947">
    <property type="entry name" value="POLO_box_dom_sf"/>
</dbReference>
<evidence type="ECO:0000256" key="7">
    <source>
        <dbReference type="ARBA" id="ARBA00022840"/>
    </source>
</evidence>
<dbReference type="PANTHER" id="PTHR24345:SF0">
    <property type="entry name" value="CELL CYCLE SERINE_THREONINE-PROTEIN KINASE CDC5_MSD2"/>
    <property type="match status" value="1"/>
</dbReference>
<dbReference type="Pfam" id="PF00659">
    <property type="entry name" value="POLO_box"/>
    <property type="match status" value="2"/>
</dbReference>
<feature type="domain" description="POLO box" evidence="12">
    <location>
        <begin position="685"/>
        <end position="765"/>
    </location>
</feature>
<feature type="region of interest" description="Disordered" evidence="10">
    <location>
        <begin position="304"/>
        <end position="561"/>
    </location>
</feature>
<comment type="subunit">
    <text evidence="1">Monomer.</text>
</comment>
<name>A0A7S1F4J0_NOCSC</name>
<evidence type="ECO:0000256" key="10">
    <source>
        <dbReference type="SAM" id="MobiDB-lite"/>
    </source>
</evidence>
<evidence type="ECO:0000256" key="5">
    <source>
        <dbReference type="ARBA" id="ARBA00022741"/>
    </source>
</evidence>
<dbReference type="CDD" id="cd13118">
    <property type="entry name" value="POLO_box_1"/>
    <property type="match status" value="1"/>
</dbReference>
<keyword evidence="3 9" id="KW-0808">Transferase</keyword>
<dbReference type="Gene3D" id="3.30.1120.30">
    <property type="entry name" value="POLO box domain"/>
    <property type="match status" value="2"/>
</dbReference>
<feature type="domain" description="POLO box" evidence="12">
    <location>
        <begin position="571"/>
        <end position="654"/>
    </location>
</feature>
<dbReference type="InterPro" id="IPR033701">
    <property type="entry name" value="POLO_box_1"/>
</dbReference>
<dbReference type="SMART" id="SM00220">
    <property type="entry name" value="S_TKc"/>
    <property type="match status" value="1"/>
</dbReference>
<dbReference type="InterPro" id="IPR008271">
    <property type="entry name" value="Ser/Thr_kinase_AS"/>
</dbReference>
<dbReference type="PROSITE" id="PS00107">
    <property type="entry name" value="PROTEIN_KINASE_ATP"/>
    <property type="match status" value="1"/>
</dbReference>
<keyword evidence="2 9" id="KW-0723">Serine/threonine-protein kinase</keyword>
<keyword evidence="5 8" id="KW-0547">Nucleotide-binding</keyword>
<dbReference type="SUPFAM" id="SSF56112">
    <property type="entry name" value="Protein kinase-like (PK-like)"/>
    <property type="match status" value="1"/>
</dbReference>
<dbReference type="FunFam" id="3.30.200.20:FF:000091">
    <property type="entry name" value="Serine/threonine-protein kinase PLK"/>
    <property type="match status" value="1"/>
</dbReference>
<evidence type="ECO:0000259" key="11">
    <source>
        <dbReference type="PROSITE" id="PS50011"/>
    </source>
</evidence>
<keyword evidence="6 9" id="KW-0418">Kinase</keyword>
<evidence type="ECO:0000256" key="6">
    <source>
        <dbReference type="ARBA" id="ARBA00022777"/>
    </source>
</evidence>
<dbReference type="CDD" id="cd14099">
    <property type="entry name" value="STKc_PLK"/>
    <property type="match status" value="1"/>
</dbReference>
<evidence type="ECO:0000256" key="2">
    <source>
        <dbReference type="ARBA" id="ARBA00022527"/>
    </source>
</evidence>
<feature type="compositionally biased region" description="Basic and acidic residues" evidence="10">
    <location>
        <begin position="320"/>
        <end position="330"/>
    </location>
</feature>
<evidence type="ECO:0000256" key="4">
    <source>
        <dbReference type="ARBA" id="ARBA00022737"/>
    </source>
</evidence>
<reference evidence="13" key="1">
    <citation type="submission" date="2021-01" db="EMBL/GenBank/DDBJ databases">
        <authorList>
            <person name="Corre E."/>
            <person name="Pelletier E."/>
            <person name="Niang G."/>
            <person name="Scheremetjew M."/>
            <person name="Finn R."/>
            <person name="Kale V."/>
            <person name="Holt S."/>
            <person name="Cochrane G."/>
            <person name="Meng A."/>
            <person name="Brown T."/>
            <person name="Cohen L."/>
        </authorList>
    </citation>
    <scope>NUCLEOTIDE SEQUENCE</scope>
</reference>
<dbReference type="Gene3D" id="3.30.200.20">
    <property type="entry name" value="Phosphorylase Kinase, domain 1"/>
    <property type="match status" value="1"/>
</dbReference>
<organism evidence="13">
    <name type="scientific">Noctiluca scintillans</name>
    <name type="common">Sea sparkle</name>
    <name type="synonym">Red tide dinoflagellate</name>
    <dbReference type="NCBI Taxonomy" id="2966"/>
    <lineage>
        <taxon>Eukaryota</taxon>
        <taxon>Sar</taxon>
        <taxon>Alveolata</taxon>
        <taxon>Dinophyceae</taxon>
        <taxon>Noctilucales</taxon>
        <taxon>Noctilucaceae</taxon>
        <taxon>Noctiluca</taxon>
    </lineage>
</organism>
<dbReference type="InterPro" id="IPR011009">
    <property type="entry name" value="Kinase-like_dom_sf"/>
</dbReference>
<dbReference type="Pfam" id="PF00069">
    <property type="entry name" value="Pkinase"/>
    <property type="match status" value="1"/>
</dbReference>
<gene>
    <name evidence="13" type="ORF">NSCI0253_LOCUS17103</name>
</gene>
<comment type="catalytic activity">
    <reaction evidence="9">
        <text>L-threonyl-[protein] + ATP = O-phospho-L-threonyl-[protein] + ADP + H(+)</text>
        <dbReference type="Rhea" id="RHEA:46608"/>
        <dbReference type="Rhea" id="RHEA-COMP:11060"/>
        <dbReference type="Rhea" id="RHEA-COMP:11605"/>
        <dbReference type="ChEBI" id="CHEBI:15378"/>
        <dbReference type="ChEBI" id="CHEBI:30013"/>
        <dbReference type="ChEBI" id="CHEBI:30616"/>
        <dbReference type="ChEBI" id="CHEBI:61977"/>
        <dbReference type="ChEBI" id="CHEBI:456216"/>
        <dbReference type="EC" id="2.7.11.21"/>
    </reaction>
</comment>
<dbReference type="PROSITE" id="PS50078">
    <property type="entry name" value="POLO_BOX"/>
    <property type="match status" value="2"/>
</dbReference>
<dbReference type="AlphaFoldDB" id="A0A7S1F4J0"/>
<evidence type="ECO:0000313" key="13">
    <source>
        <dbReference type="EMBL" id="CAD8842755.1"/>
    </source>
</evidence>
<dbReference type="InterPro" id="IPR033695">
    <property type="entry name" value="POLO_box_2"/>
</dbReference>
<keyword evidence="7 8" id="KW-0067">ATP-binding</keyword>
<protein>
    <recommendedName>
        <fullName evidence="9">Serine/threonine-protein kinase PLK</fullName>
        <ecNumber evidence="9">2.7.11.21</ecNumber>
    </recommendedName>
    <alternativeName>
        <fullName evidence="9">Polo-like kinase</fullName>
    </alternativeName>
</protein>
<evidence type="ECO:0000256" key="1">
    <source>
        <dbReference type="ARBA" id="ARBA00011245"/>
    </source>
</evidence>
<evidence type="ECO:0000256" key="8">
    <source>
        <dbReference type="PROSITE-ProRule" id="PRU10141"/>
    </source>
</evidence>
<proteinExistence type="inferred from homology"/>
<dbReference type="PROSITE" id="PS50011">
    <property type="entry name" value="PROTEIN_KINASE_DOM"/>
    <property type="match status" value="1"/>
</dbReference>
<dbReference type="CDD" id="cd13117">
    <property type="entry name" value="POLO_box_2"/>
    <property type="match status" value="1"/>
</dbReference>
<evidence type="ECO:0000256" key="3">
    <source>
        <dbReference type="ARBA" id="ARBA00022679"/>
    </source>
</evidence>
<feature type="compositionally biased region" description="Basic and acidic residues" evidence="10">
    <location>
        <begin position="490"/>
        <end position="510"/>
    </location>
</feature>
<feature type="compositionally biased region" description="Polar residues" evidence="10">
    <location>
        <begin position="304"/>
        <end position="319"/>
    </location>
</feature>
<feature type="binding site" evidence="8">
    <location>
        <position position="65"/>
    </location>
    <ligand>
        <name>ATP</name>
        <dbReference type="ChEBI" id="CHEBI:30616"/>
    </ligand>
</feature>
<evidence type="ECO:0000259" key="12">
    <source>
        <dbReference type="PROSITE" id="PS50078"/>
    </source>
</evidence>
<dbReference type="EMBL" id="HBFQ01024240">
    <property type="protein sequence ID" value="CAD8842755.1"/>
    <property type="molecule type" value="Transcribed_RNA"/>
</dbReference>
<dbReference type="InterPro" id="IPR000719">
    <property type="entry name" value="Prot_kinase_dom"/>
</dbReference>
<dbReference type="PANTHER" id="PTHR24345">
    <property type="entry name" value="SERINE/THREONINE-PROTEIN KINASE PLK"/>
    <property type="match status" value="1"/>
</dbReference>
<accession>A0A7S1F4J0</accession>
<feature type="domain" description="Protein kinase" evidence="11">
    <location>
        <begin position="32"/>
        <end position="288"/>
    </location>
</feature>
<dbReference type="PROSITE" id="PS00108">
    <property type="entry name" value="PROTEIN_KINASE_ST"/>
    <property type="match status" value="1"/>
</dbReference>
<dbReference type="GO" id="GO:0005524">
    <property type="term" value="F:ATP binding"/>
    <property type="evidence" value="ECO:0007669"/>
    <property type="project" value="UniProtKB-UniRule"/>
</dbReference>
<comment type="similarity">
    <text evidence="9">Belongs to the protein kinase superfamily. Ser/Thr protein kinase family. CDC5/Polo subfamily.</text>
</comment>
<dbReference type="GO" id="GO:0005634">
    <property type="term" value="C:nucleus"/>
    <property type="evidence" value="ECO:0007669"/>
    <property type="project" value="TreeGrafter"/>
</dbReference>
<dbReference type="InterPro" id="IPR000959">
    <property type="entry name" value="POLO_box_dom"/>
</dbReference>